<evidence type="ECO:0000256" key="1">
    <source>
        <dbReference type="SAM" id="SignalP"/>
    </source>
</evidence>
<dbReference type="Proteomes" id="UP000446768">
    <property type="component" value="Unassembled WGS sequence"/>
</dbReference>
<keyword evidence="3" id="KW-1185">Reference proteome</keyword>
<gene>
    <name evidence="2" type="ORF">GJ700_08900</name>
</gene>
<evidence type="ECO:0000313" key="2">
    <source>
        <dbReference type="EMBL" id="MRV71847.1"/>
    </source>
</evidence>
<accession>A0A7X2IKT1</accession>
<reference evidence="2 3" key="1">
    <citation type="submission" date="2019-11" db="EMBL/GenBank/DDBJ databases">
        <title>Novel species isolated from a subtropical stream in China.</title>
        <authorList>
            <person name="Lu H."/>
        </authorList>
    </citation>
    <scope>NUCLEOTIDE SEQUENCE [LARGE SCALE GENOMIC DNA]</scope>
    <source>
        <strain evidence="2 3">FT92W</strain>
    </source>
</reference>
<dbReference type="Gene3D" id="1.25.40.10">
    <property type="entry name" value="Tetratricopeptide repeat domain"/>
    <property type="match status" value="1"/>
</dbReference>
<dbReference type="EMBL" id="WKJJ01000005">
    <property type="protein sequence ID" value="MRV71847.1"/>
    <property type="molecule type" value="Genomic_DNA"/>
</dbReference>
<organism evidence="2 3">
    <name type="scientific">Pseudoduganella rivuli</name>
    <dbReference type="NCBI Taxonomy" id="2666085"/>
    <lineage>
        <taxon>Bacteria</taxon>
        <taxon>Pseudomonadati</taxon>
        <taxon>Pseudomonadota</taxon>
        <taxon>Betaproteobacteria</taxon>
        <taxon>Burkholderiales</taxon>
        <taxon>Oxalobacteraceae</taxon>
        <taxon>Telluria group</taxon>
        <taxon>Pseudoduganella</taxon>
    </lineage>
</organism>
<dbReference type="SUPFAM" id="SSF81901">
    <property type="entry name" value="HCP-like"/>
    <property type="match status" value="1"/>
</dbReference>
<feature type="chain" id="PRO_5030669334" evidence="1">
    <location>
        <begin position="23"/>
        <end position="217"/>
    </location>
</feature>
<comment type="caution">
    <text evidence="2">The sequence shown here is derived from an EMBL/GenBank/DDBJ whole genome shotgun (WGS) entry which is preliminary data.</text>
</comment>
<proteinExistence type="predicted"/>
<protein>
    <submittedName>
        <fullName evidence="2">Sel1 repeat family protein</fullName>
    </submittedName>
</protein>
<evidence type="ECO:0000313" key="3">
    <source>
        <dbReference type="Proteomes" id="UP000446768"/>
    </source>
</evidence>
<sequence>MRLFYSLSIGIPLLLSLNASPAAEMTDVVRKLSAAVRSRADWISEAKTCPADVLPQKESRSYLAVNNCTAQPQLASCLAKCTAGDGGSCYWLAYAMQQAHSETISSEALFQRSCKLGIMSGCTNRAAGMLSDDPDNRTVQQCAAQTFAKVCDFDDPWACSMYALHLSRGLGVPQNPGLALKVLEKSCKYGAEDPACIGGMKLKRALEQGSPNDTSRK</sequence>
<feature type="signal peptide" evidence="1">
    <location>
        <begin position="1"/>
        <end position="22"/>
    </location>
</feature>
<dbReference type="InterPro" id="IPR011990">
    <property type="entry name" value="TPR-like_helical_dom_sf"/>
</dbReference>
<keyword evidence="1" id="KW-0732">Signal</keyword>
<name>A0A7X2IKT1_9BURK</name>
<dbReference type="AlphaFoldDB" id="A0A7X2IKT1"/>